<accession>A0A0P1M4U0</accession>
<accession>A0A0N7MRG4</accession>
<keyword evidence="5" id="KW-0812">Transmembrane</keyword>
<accession>A0A0P1LED9</accession>
<keyword evidence="5" id="KW-0472">Membrane</keyword>
<accession>A0A0P1NZE0</accession>
<dbReference type="AlphaFoldDB" id="A0A0P1M5F5"/>
<keyword evidence="3" id="KW-0050">Antiport</keyword>
<comment type="subcellular location">
    <subcellularLocation>
        <location evidence="1">Cell membrane</location>
        <topology evidence="1">Multi-pass membrane protein</topology>
    </subcellularLocation>
</comment>
<reference evidence="7 8" key="2">
    <citation type="submission" date="2015-11" db="EMBL/GenBank/DDBJ databases">
        <authorList>
            <person name="Zhang Y."/>
            <person name="Guo Z."/>
        </authorList>
    </citation>
    <scope>NUCLEOTIDE SEQUENCE [LARGE SCALE GENOMIC DNA]</scope>
    <source>
        <strain evidence="7">JGI-4</strain>
    </source>
</reference>
<feature type="transmembrane region" description="Helical" evidence="5">
    <location>
        <begin position="236"/>
        <end position="252"/>
    </location>
</feature>
<keyword evidence="9" id="KW-1185">Reference proteome</keyword>
<keyword evidence="4" id="KW-0406">Ion transport</keyword>
<feature type="transmembrane region" description="Helical" evidence="5">
    <location>
        <begin position="33"/>
        <end position="54"/>
    </location>
</feature>
<gene>
    <name evidence="7" type="ORF">JGI4_00209</name>
    <name evidence="6" type="ORF">JGI8_01373</name>
</gene>
<evidence type="ECO:0000256" key="3">
    <source>
        <dbReference type="ARBA" id="ARBA00022449"/>
    </source>
</evidence>
<accession>A0A0S4MT90</accession>
<accession>A0A0P1M551</accession>
<feature type="transmembrane region" description="Helical" evidence="5">
    <location>
        <begin position="6"/>
        <end position="21"/>
    </location>
</feature>
<accession>A0A0P1MDN1</accession>
<sequence length="312" mass="35070">MGDANLIIISLCFLLLLAYLFDITSSKTRIPSVLFLLLAGWLTKVIVVEMLNISLPDLTFTLPILGTVGLILIILEASLELELNKDKFPFILKTALFALLPILIISSTLALAFWYFGNIPFKVGFVNSIPLAVISSSIAISSAKNLPAEDREFIVYESSLSDIFGIIAFNFFVFNNGIEVKSIITFAFETLLILIIASLTTLSLAFLLSRIKHHVKFIPIIVIIIMIYAISKIYHLPALILILVFGLFLGNIDKIERTSKLFEMLRVDVLSDEVDRFKELTIEFTFLVRSFFFLLFGYLIETSNLLNLKTVL</sequence>
<proteinExistence type="predicted"/>
<evidence type="ECO:0000313" key="8">
    <source>
        <dbReference type="Proteomes" id="UP000182011"/>
    </source>
</evidence>
<accession>A0A0P1P6U2</accession>
<name>A0A0P1M5F5_9BACT</name>
<feature type="transmembrane region" description="Helical" evidence="5">
    <location>
        <begin position="153"/>
        <end position="174"/>
    </location>
</feature>
<accession>A0A0N7MRS1</accession>
<dbReference type="Proteomes" id="UP000182011">
    <property type="component" value="Unassembled WGS sequence"/>
</dbReference>
<keyword evidence="5" id="KW-1133">Transmembrane helix</keyword>
<accession>A0A0P1L8G4</accession>
<dbReference type="GO" id="GO:0005886">
    <property type="term" value="C:plasma membrane"/>
    <property type="evidence" value="ECO:0007669"/>
    <property type="project" value="UniProtKB-SubCell"/>
</dbReference>
<dbReference type="PANTHER" id="PTHR32507:SF0">
    <property type="entry name" value="NA(+)_H(+) ANTIPORTER 2-RELATED"/>
    <property type="match status" value="1"/>
</dbReference>
<protein>
    <submittedName>
        <fullName evidence="7">Sodium/proton antiporter, CPA1 family (TC 2.A.36)</fullName>
    </submittedName>
</protein>
<evidence type="ECO:0000313" key="7">
    <source>
        <dbReference type="EMBL" id="CUU01206.1"/>
    </source>
</evidence>
<feature type="transmembrane region" description="Helical" evidence="5">
    <location>
        <begin position="60"/>
        <end position="79"/>
    </location>
</feature>
<dbReference type="STRING" id="1633631.GCA_001442925_00209"/>
<evidence type="ECO:0000256" key="2">
    <source>
        <dbReference type="ARBA" id="ARBA00022448"/>
    </source>
</evidence>
<evidence type="ECO:0000256" key="1">
    <source>
        <dbReference type="ARBA" id="ARBA00004651"/>
    </source>
</evidence>
<accession>A0A0P1M4S0</accession>
<evidence type="ECO:0000313" key="6">
    <source>
        <dbReference type="EMBL" id="CUS89991.1"/>
    </source>
</evidence>
<dbReference type="EMBL" id="FAOP01000001">
    <property type="protein sequence ID" value="CUU01206.1"/>
    <property type="molecule type" value="Genomic_DNA"/>
</dbReference>
<evidence type="ECO:0000256" key="5">
    <source>
        <dbReference type="SAM" id="Phobius"/>
    </source>
</evidence>
<accession>A0A0N7MYG8</accession>
<feature type="transmembrane region" description="Helical" evidence="5">
    <location>
        <begin position="280"/>
        <end position="300"/>
    </location>
</feature>
<dbReference type="Proteomes" id="UP000182200">
    <property type="component" value="Unassembled WGS sequence"/>
</dbReference>
<dbReference type="EMBL" id="CZVI01000019">
    <property type="protein sequence ID" value="CUS89991.1"/>
    <property type="molecule type" value="Genomic_DNA"/>
</dbReference>
<organism evidence="7 8">
    <name type="scientific">Candidatus Kryptonium thompsonii</name>
    <dbReference type="NCBI Taxonomy" id="1633631"/>
    <lineage>
        <taxon>Bacteria</taxon>
        <taxon>Pseudomonadati</taxon>
        <taxon>Candidatus Kryptoniota</taxon>
        <taxon>Candidatus Kryptonium</taxon>
    </lineage>
</organism>
<evidence type="ECO:0000313" key="9">
    <source>
        <dbReference type="Proteomes" id="UP000182200"/>
    </source>
</evidence>
<feature type="transmembrane region" description="Helical" evidence="5">
    <location>
        <begin position="186"/>
        <end position="207"/>
    </location>
</feature>
<dbReference type="PANTHER" id="PTHR32507">
    <property type="entry name" value="NA(+)/H(+) ANTIPORTER 1"/>
    <property type="match status" value="1"/>
</dbReference>
<accession>A0A0P1M5F5</accession>
<reference evidence="6 9" key="1">
    <citation type="submission" date="2015-11" db="EMBL/GenBank/DDBJ databases">
        <authorList>
            <person name="Varghese N."/>
        </authorList>
    </citation>
    <scope>NUCLEOTIDE SEQUENCE [LARGE SCALE GENOMIC DNA]</scope>
    <source>
        <strain evidence="6 9">JGI-8</strain>
    </source>
</reference>
<dbReference type="RefSeq" id="WP_234697379.1">
    <property type="nucleotide sequence ID" value="NZ_CZVI01000019.1"/>
</dbReference>
<dbReference type="GO" id="GO:0015297">
    <property type="term" value="F:antiporter activity"/>
    <property type="evidence" value="ECO:0007669"/>
    <property type="project" value="UniProtKB-KW"/>
</dbReference>
<dbReference type="GO" id="GO:0006811">
    <property type="term" value="P:monoatomic ion transport"/>
    <property type="evidence" value="ECO:0007669"/>
    <property type="project" value="UniProtKB-KW"/>
</dbReference>
<evidence type="ECO:0000256" key="4">
    <source>
        <dbReference type="ARBA" id="ARBA00023065"/>
    </source>
</evidence>
<keyword evidence="2" id="KW-0813">Transport</keyword>
<feature type="transmembrane region" description="Helical" evidence="5">
    <location>
        <begin position="91"/>
        <end position="117"/>
    </location>
</feature>